<accession>A0A439DYF3</accession>
<organism evidence="1 2">
    <name type="scientific">Mycolicibacterium elephantis DSM 44368</name>
    <dbReference type="NCBI Taxonomy" id="1335622"/>
    <lineage>
        <taxon>Bacteria</taxon>
        <taxon>Bacillati</taxon>
        <taxon>Actinomycetota</taxon>
        <taxon>Actinomycetes</taxon>
        <taxon>Mycobacteriales</taxon>
        <taxon>Mycobacteriaceae</taxon>
        <taxon>Mycolicibacterium</taxon>
    </lineage>
</organism>
<dbReference type="AlphaFoldDB" id="A0A439DYF3"/>
<dbReference type="EMBL" id="ATDN01000004">
    <property type="protein sequence ID" value="RWA22562.1"/>
    <property type="molecule type" value="Genomic_DNA"/>
</dbReference>
<evidence type="ECO:0000313" key="2">
    <source>
        <dbReference type="Proteomes" id="UP000287177"/>
    </source>
</evidence>
<proteinExistence type="predicted"/>
<evidence type="ECO:0000313" key="1">
    <source>
        <dbReference type="EMBL" id="RWA22562.1"/>
    </source>
</evidence>
<dbReference type="RefSeq" id="WP_128107398.1">
    <property type="nucleotide sequence ID" value="NZ_ATDN01000004.1"/>
</dbReference>
<comment type="caution">
    <text evidence="1">The sequence shown here is derived from an EMBL/GenBank/DDBJ whole genome shotgun (WGS) entry which is preliminary data.</text>
</comment>
<keyword evidence="2" id="KW-1185">Reference proteome</keyword>
<reference evidence="1 2" key="1">
    <citation type="submission" date="2013-06" db="EMBL/GenBank/DDBJ databases">
        <title>The draft sequence of the Mycobacterium elephantis genome.</title>
        <authorList>
            <person name="Pettersson F.B."/>
            <person name="Das S."/>
            <person name="Dasgupta S."/>
            <person name="Bhattacharya A."/>
            <person name="Kirsebom L.A."/>
        </authorList>
    </citation>
    <scope>NUCLEOTIDE SEQUENCE [LARGE SCALE GENOMIC DNA]</scope>
    <source>
        <strain evidence="1 2">DSM 44368</strain>
    </source>
</reference>
<name>A0A439DYF3_9MYCO</name>
<dbReference type="Proteomes" id="UP000287177">
    <property type="component" value="Unassembled WGS sequence"/>
</dbReference>
<protein>
    <submittedName>
        <fullName evidence="1">Uncharacterized protein</fullName>
    </submittedName>
</protein>
<sequence length="66" mass="7152">MDETIRTIEFDRFEFMASVSHGNLIGVKIVPADGNLAPFVIPFSVEAADSMGKGLLLHSYVIRNGG</sequence>
<gene>
    <name evidence="1" type="ORF">MELE44368_12365</name>
</gene>